<evidence type="ECO:0000259" key="3">
    <source>
        <dbReference type="PROSITE" id="PS51387"/>
    </source>
</evidence>
<comment type="caution">
    <text evidence="4">The sequence shown here is derived from an EMBL/GenBank/DDBJ whole genome shotgun (WGS) entry which is preliminary data.</text>
</comment>
<dbReference type="Proteomes" id="UP000436483">
    <property type="component" value="Unassembled WGS sequence"/>
</dbReference>
<reference evidence="4 5" key="2">
    <citation type="submission" date="2020-01" db="EMBL/GenBank/DDBJ databases">
        <title>Microvirga sp. nov., an arsenate reduction bacterium isolated from Tibet hotspring sediments.</title>
        <authorList>
            <person name="Xian W.-D."/>
            <person name="Li W.-J."/>
        </authorList>
    </citation>
    <scope>NUCLEOTIDE SEQUENCE [LARGE SCALE GENOMIC DNA]</scope>
    <source>
        <strain evidence="4 5">KCTC 23863</strain>
    </source>
</reference>
<dbReference type="GO" id="GO:0071949">
    <property type="term" value="F:FAD binding"/>
    <property type="evidence" value="ECO:0007669"/>
    <property type="project" value="InterPro"/>
</dbReference>
<dbReference type="PROSITE" id="PS51387">
    <property type="entry name" value="FAD_PCMH"/>
    <property type="match status" value="1"/>
</dbReference>
<sequence length="395" mass="42127">MTTHLPRDEQDASAIIRDASEKGVLLSLSGQNTKAEMGRPNQTDASISSVALTGITLYEPAEMVISAKSGTPVSEVMRTLAEKGQELPFEPMDYRPLLGTKAEPTIGSVAAMNLSGPRRITAGAARDSLIGVRFVNGRGEAVKSGGRVMKNVTGLDLVKLMAGSWGTLGFITEVTFKVLPKQERMVTLVLRGLKDDRAVEALSQALGSPYDVTGAAHIPARNRQGASTLIRLEGFSVSVDYRLGELRRLLKPFGGSTDILEGRGAEAVWQSLRDATLLTDSADRAIWRVSTAPTKGAEFTKRVTQALDAQWFYDWGGGLIWISAPVDGDAGASVLRETTQALGGHATLVRAPAETRSAVDVFEPQSDTLMTLTKGIKASFDPAGILNPGRMYAGV</sequence>
<dbReference type="EMBL" id="WURB01000034">
    <property type="protein sequence ID" value="MXQ14443.1"/>
    <property type="molecule type" value="Genomic_DNA"/>
</dbReference>
<feature type="domain" description="FAD-binding PCMH-type" evidence="3">
    <location>
        <begin position="1"/>
        <end position="181"/>
    </location>
</feature>
<evidence type="ECO:0000313" key="5">
    <source>
        <dbReference type="Proteomes" id="UP000436483"/>
    </source>
</evidence>
<evidence type="ECO:0000313" key="4">
    <source>
        <dbReference type="EMBL" id="MXQ14443.1"/>
    </source>
</evidence>
<organism evidence="4 5">
    <name type="scientific">Microvirga makkahensis</name>
    <dbReference type="NCBI Taxonomy" id="1128670"/>
    <lineage>
        <taxon>Bacteria</taxon>
        <taxon>Pseudomonadati</taxon>
        <taxon>Pseudomonadota</taxon>
        <taxon>Alphaproteobacteria</taxon>
        <taxon>Hyphomicrobiales</taxon>
        <taxon>Methylobacteriaceae</taxon>
        <taxon>Microvirga</taxon>
    </lineage>
</organism>
<keyword evidence="2" id="KW-0274">FAD</keyword>
<protein>
    <submittedName>
        <fullName evidence="4">FAD-binding protein</fullName>
    </submittedName>
</protein>
<dbReference type="OrthoDB" id="9811557at2"/>
<dbReference type="SUPFAM" id="SSF56176">
    <property type="entry name" value="FAD-binding/transporter-associated domain-like"/>
    <property type="match status" value="1"/>
</dbReference>
<dbReference type="InterPro" id="IPR036318">
    <property type="entry name" value="FAD-bd_PCMH-like_sf"/>
</dbReference>
<gene>
    <name evidence="4" type="ORF">GR328_23925</name>
</gene>
<dbReference type="InterPro" id="IPR006094">
    <property type="entry name" value="Oxid_FAD_bind_N"/>
</dbReference>
<dbReference type="Gene3D" id="1.10.45.10">
    <property type="entry name" value="Vanillyl-alcohol Oxidase, Chain A, domain 4"/>
    <property type="match status" value="1"/>
</dbReference>
<dbReference type="AlphaFoldDB" id="A0A7X3MWQ5"/>
<keyword evidence="1" id="KW-0285">Flavoprotein</keyword>
<dbReference type="InterPro" id="IPR016169">
    <property type="entry name" value="FAD-bd_PCMH_sub2"/>
</dbReference>
<evidence type="ECO:0000256" key="1">
    <source>
        <dbReference type="ARBA" id="ARBA00022630"/>
    </source>
</evidence>
<dbReference type="InterPro" id="IPR016164">
    <property type="entry name" value="FAD-linked_Oxase-like_C"/>
</dbReference>
<dbReference type="InterPro" id="IPR016166">
    <property type="entry name" value="FAD-bd_PCMH"/>
</dbReference>
<keyword evidence="5" id="KW-1185">Reference proteome</keyword>
<name>A0A7X3MWQ5_9HYPH</name>
<dbReference type="SUPFAM" id="SSF55103">
    <property type="entry name" value="FAD-linked oxidases, C-terminal domain"/>
    <property type="match status" value="1"/>
</dbReference>
<dbReference type="PANTHER" id="PTHR11748">
    <property type="entry name" value="D-LACTATE DEHYDROGENASE"/>
    <property type="match status" value="1"/>
</dbReference>
<accession>A0A7X3MWQ5</accession>
<dbReference type="PANTHER" id="PTHR11748:SF103">
    <property type="entry name" value="GLYCOLATE OXIDASE SUBUNIT GLCE"/>
    <property type="match status" value="1"/>
</dbReference>
<dbReference type="Gene3D" id="3.30.465.10">
    <property type="match status" value="1"/>
</dbReference>
<dbReference type="RefSeq" id="WP_160888168.1">
    <property type="nucleotide sequence ID" value="NZ_WURB01000034.1"/>
</dbReference>
<proteinExistence type="predicted"/>
<reference evidence="4 5" key="1">
    <citation type="submission" date="2019-12" db="EMBL/GenBank/DDBJ databases">
        <authorList>
            <person name="Yuan C.-G."/>
        </authorList>
    </citation>
    <scope>NUCLEOTIDE SEQUENCE [LARGE SCALE GENOMIC DNA]</scope>
    <source>
        <strain evidence="4 5">KCTC 23863</strain>
    </source>
</reference>
<dbReference type="GO" id="GO:0003824">
    <property type="term" value="F:catalytic activity"/>
    <property type="evidence" value="ECO:0007669"/>
    <property type="project" value="InterPro"/>
</dbReference>
<evidence type="ECO:0000256" key="2">
    <source>
        <dbReference type="ARBA" id="ARBA00022827"/>
    </source>
</evidence>
<dbReference type="Pfam" id="PF01565">
    <property type="entry name" value="FAD_binding_4"/>
    <property type="match status" value="1"/>
</dbReference>
<dbReference type="InterPro" id="IPR016171">
    <property type="entry name" value="Vanillyl_alc_oxidase_C-sub2"/>
</dbReference>